<dbReference type="RefSeq" id="XP_020021586.1">
    <property type="nucleotide sequence ID" value="XM_020165997.1"/>
</dbReference>
<gene>
    <name evidence="2 3" type="primary">LOC109687887</name>
</gene>
<dbReference type="Gene3D" id="1.20.1270.60">
    <property type="entry name" value="Arfaptin homology (AH) domain/BAR domain"/>
    <property type="match status" value="1"/>
</dbReference>
<dbReference type="PANTHER" id="PTHR12552">
    <property type="entry name" value="OLIGOPHRENIN 1"/>
    <property type="match status" value="1"/>
</dbReference>
<dbReference type="GO" id="GO:0005096">
    <property type="term" value="F:GTPase activator activity"/>
    <property type="evidence" value="ECO:0007669"/>
    <property type="project" value="InterPro"/>
</dbReference>
<evidence type="ECO:0000313" key="2">
    <source>
        <dbReference type="Ensembl" id="ENSCCNP00000033493.1"/>
    </source>
</evidence>
<dbReference type="PANTHER" id="PTHR12552:SF4">
    <property type="entry name" value="RHO GTPASE-ACTIVATING PROTEIN 26"/>
    <property type="match status" value="1"/>
</dbReference>
<dbReference type="KEGG" id="ccan:109687887"/>
<dbReference type="Ensembl" id="ENSCCNT00000041997.1">
    <property type="protein sequence ID" value="ENSCCNP00000033493.1"/>
    <property type="gene ID" value="ENSCCNG00000031688.1"/>
</dbReference>
<dbReference type="Pfam" id="PF16746">
    <property type="entry name" value="BAR_3"/>
    <property type="match status" value="1"/>
</dbReference>
<dbReference type="AlphaFoldDB" id="A0A8C0XYB9"/>
<sequence length="202" mass="23030">MGLPALEFSDCCLDSPHFRETLKSHEAELDKTNKFIKELIKDGKSLITALKNLSSAKRKFADSLNEFKFQCIGDAETDDEMCIARSLQEFATVLRNLEDERIRMVSMAGLFLVSDSMYILREQGICCHKTQVQVHTLPPDFLSCEALTLQVLACHRIIVMQSWNSIINFLNVSLQARGPKFNPQYSIKGARIEKVERIHYSL</sequence>
<feature type="domain" description="BAR" evidence="1">
    <location>
        <begin position="6"/>
        <end position="107"/>
    </location>
</feature>
<dbReference type="InterPro" id="IPR027267">
    <property type="entry name" value="AH/BAR_dom_sf"/>
</dbReference>
<accession>A0A8C0XYB9</accession>
<dbReference type="InterPro" id="IPR004148">
    <property type="entry name" value="BAR_dom"/>
</dbReference>
<reference evidence="3" key="2">
    <citation type="submission" date="2025-04" db="UniProtKB">
        <authorList>
            <consortium name="RefSeq"/>
        </authorList>
    </citation>
    <scope>IDENTIFICATION</scope>
    <source>
        <tissue evidence="3">Leukocyte</tissue>
    </source>
</reference>
<organism evidence="2">
    <name type="scientific">Castor canadensis</name>
    <name type="common">American beaver</name>
    <dbReference type="NCBI Taxonomy" id="51338"/>
    <lineage>
        <taxon>Eukaryota</taxon>
        <taxon>Metazoa</taxon>
        <taxon>Chordata</taxon>
        <taxon>Craniata</taxon>
        <taxon>Vertebrata</taxon>
        <taxon>Euteleostomi</taxon>
        <taxon>Mammalia</taxon>
        <taxon>Eutheria</taxon>
        <taxon>Euarchontoglires</taxon>
        <taxon>Glires</taxon>
        <taxon>Rodentia</taxon>
        <taxon>Castorimorpha</taxon>
        <taxon>Castoridae</taxon>
        <taxon>Castor</taxon>
    </lineage>
</organism>
<evidence type="ECO:0000313" key="3">
    <source>
        <dbReference type="RefSeq" id="XP_020021586.1"/>
    </source>
</evidence>
<reference evidence="2" key="1">
    <citation type="submission" date="2023-09" db="UniProtKB">
        <authorList>
            <consortium name="Ensembl"/>
        </authorList>
    </citation>
    <scope>IDENTIFICATION</scope>
</reference>
<protein>
    <submittedName>
        <fullName evidence="3">Rho GTPase-activating protein 26-like</fullName>
    </submittedName>
</protein>
<proteinExistence type="predicted"/>
<evidence type="ECO:0000259" key="1">
    <source>
        <dbReference type="Pfam" id="PF16746"/>
    </source>
</evidence>
<name>A0A8C0XYB9_CASCN</name>
<dbReference type="SUPFAM" id="SSF103657">
    <property type="entry name" value="BAR/IMD domain-like"/>
    <property type="match status" value="1"/>
</dbReference>
<dbReference type="InterPro" id="IPR047234">
    <property type="entry name" value="GRAF_fam"/>
</dbReference>
<dbReference type="OrthoDB" id="3183924at2759"/>
<dbReference type="GO" id="GO:0005737">
    <property type="term" value="C:cytoplasm"/>
    <property type="evidence" value="ECO:0007669"/>
    <property type="project" value="InterPro"/>
</dbReference>